<proteinExistence type="predicted"/>
<dbReference type="Proteomes" id="UP000683925">
    <property type="component" value="Unassembled WGS sequence"/>
</dbReference>
<reference evidence="2" key="1">
    <citation type="submission" date="2021-01" db="EMBL/GenBank/DDBJ databases">
        <authorList>
            <consortium name="Genoscope - CEA"/>
            <person name="William W."/>
        </authorList>
    </citation>
    <scope>NUCLEOTIDE SEQUENCE</scope>
</reference>
<dbReference type="OrthoDB" id="310690at2759"/>
<dbReference type="Pfam" id="PF13519">
    <property type="entry name" value="VWA_2"/>
    <property type="match status" value="1"/>
</dbReference>
<evidence type="ECO:0000313" key="3">
    <source>
        <dbReference type="Proteomes" id="UP000683925"/>
    </source>
</evidence>
<protein>
    <recommendedName>
        <fullName evidence="1">VWFA domain-containing protein</fullName>
    </recommendedName>
</protein>
<organism evidence="2 3">
    <name type="scientific">Paramecium octaurelia</name>
    <dbReference type="NCBI Taxonomy" id="43137"/>
    <lineage>
        <taxon>Eukaryota</taxon>
        <taxon>Sar</taxon>
        <taxon>Alveolata</taxon>
        <taxon>Ciliophora</taxon>
        <taxon>Intramacronucleata</taxon>
        <taxon>Oligohymenophorea</taxon>
        <taxon>Peniculida</taxon>
        <taxon>Parameciidae</taxon>
        <taxon>Paramecium</taxon>
    </lineage>
</organism>
<comment type="caution">
    <text evidence="2">The sequence shown here is derived from an EMBL/GenBank/DDBJ whole genome shotgun (WGS) entry which is preliminary data.</text>
</comment>
<evidence type="ECO:0000259" key="1">
    <source>
        <dbReference type="PROSITE" id="PS50234"/>
    </source>
</evidence>
<dbReference type="InterPro" id="IPR002035">
    <property type="entry name" value="VWF_A"/>
</dbReference>
<feature type="domain" description="VWFA" evidence="1">
    <location>
        <begin position="723"/>
        <end position="879"/>
    </location>
</feature>
<dbReference type="PANTHER" id="PTHR22796:SF1">
    <property type="entry name" value="VWFA DOMAIN-CONTAINING PROTEIN"/>
    <property type="match status" value="1"/>
</dbReference>
<sequence length="904" mass="106950">MKQFYSQEIHYQVVAKLDVQEYLNNQFEKDFHLLLIQHDMQSNVGYFYFNFITILDRLQILYDKNSKEKLDDLINYPGIWQEKGISQCVQIQKAFQQLKKNLRFECKIEIDLVGSKFGQSFQDMYKGLKITQKVDQIWNNTQKFKQGLLEQYIIIDSKIEIKTSAASYNESFNYIKSPKGNPPPQFKTNFPKQFHQIMIQSQGWNRLYKELYDVIKQEIGYSKSKLEFSGSQLNQLINLGVREDDNIQSFNPYVIKSIMQKVQNNIKVKYNNEFAQYGLILTDVGERCIFYYSMLIIWRFLCYQRWNSKDIQQKHQNNYQNELIRCIAEINQDNEKKGCIKANELVNKITNFLKTQFLDRTKKEVLQKMSQQSMTNAELIAKLDKELLIEVNEKRFEDEQFKQNILSYTTDHKSYINKYTQDMLTKVQLNLLTEYSVQYRKELSKYFRSIQENAKIFYKYIEIQQKEVKTIKYFYSDADQKHNLFYENYLFKLLFQCLIGKIEDKIDIIDIQYQEIFQTSNYNPVNSKFVINLQLLNQQDQQVYNLKSFVESLIKQLDEILKKINKISIKQSEYELDVEFGKLKLQMNGCEYICPCCKRKCDQDNDNKHTHQCQNGHQIRGINGILIEKSPSLYTCEEILDECILRTLETNLKKTWKEVKMTHSTWNFKNQDDATRSKNKEKWKNVWNLGLGKLVCSYLEKQLKHQIIFKQKSEFENQASNIHYILILDDSGSMQGDKWNIAKNGALECIKQLETTDCSKVSVIIFNQESRVAEECQTPNFKEMNKKIQYMGGGTNFEHPFEQALKLVQKYTGFNKIQILFYTDGQAGYPKATIDQFCQLPQEIRQIINLRACSGEESTQSLELIISKFTNNMQSAQLRNSVQPMDIQKIWTEVVSQNIHSQLV</sequence>
<dbReference type="PANTHER" id="PTHR22796">
    <property type="entry name" value="URG4-RELATED"/>
    <property type="match status" value="1"/>
</dbReference>
<evidence type="ECO:0000313" key="2">
    <source>
        <dbReference type="EMBL" id="CAD8169470.1"/>
    </source>
</evidence>
<accession>A0A8S1UWN8</accession>
<dbReference type="CDD" id="cd00198">
    <property type="entry name" value="vWFA"/>
    <property type="match status" value="1"/>
</dbReference>
<dbReference type="AlphaFoldDB" id="A0A8S1UWN8"/>
<gene>
    <name evidence="2" type="ORF">POCTA_138.1.T0530249</name>
</gene>
<dbReference type="EMBL" id="CAJJDP010000053">
    <property type="protein sequence ID" value="CAD8169470.1"/>
    <property type="molecule type" value="Genomic_DNA"/>
</dbReference>
<dbReference type="PROSITE" id="PS50234">
    <property type="entry name" value="VWFA"/>
    <property type="match status" value="1"/>
</dbReference>
<name>A0A8S1UWN8_PAROT</name>
<keyword evidence="3" id="KW-1185">Reference proteome</keyword>